<gene>
    <name evidence="1" type="ORF">SAMN05216188_104105</name>
</gene>
<proteinExistence type="predicted"/>
<protein>
    <submittedName>
        <fullName evidence="1">Uncharacterized protein</fullName>
    </submittedName>
</protein>
<accession>A0A1H9HM73</accession>
<dbReference type="EMBL" id="FOFR01000004">
    <property type="protein sequence ID" value="SEQ63407.1"/>
    <property type="molecule type" value="Genomic_DNA"/>
</dbReference>
<name>A0A1H9HM73_9PSEU</name>
<dbReference type="AlphaFoldDB" id="A0A1H9HM73"/>
<evidence type="ECO:0000313" key="2">
    <source>
        <dbReference type="Proteomes" id="UP000199352"/>
    </source>
</evidence>
<reference evidence="2" key="1">
    <citation type="submission" date="2016-10" db="EMBL/GenBank/DDBJ databases">
        <authorList>
            <person name="Varghese N."/>
            <person name="Submissions S."/>
        </authorList>
    </citation>
    <scope>NUCLEOTIDE SEQUENCE [LARGE SCALE GENOMIC DNA]</scope>
    <source>
        <strain evidence="2">CGMCC 4.3525</strain>
    </source>
</reference>
<sequence>MRDRHYAVAVALTILDDHGDRKEAIEVSVKCDRLDFS</sequence>
<keyword evidence="2" id="KW-1185">Reference proteome</keyword>
<dbReference type="Proteomes" id="UP000199352">
    <property type="component" value="Unassembled WGS sequence"/>
</dbReference>
<evidence type="ECO:0000313" key="1">
    <source>
        <dbReference type="EMBL" id="SEQ63407.1"/>
    </source>
</evidence>
<organism evidence="1 2">
    <name type="scientific">Lentzea xinjiangensis</name>
    <dbReference type="NCBI Taxonomy" id="402600"/>
    <lineage>
        <taxon>Bacteria</taxon>
        <taxon>Bacillati</taxon>
        <taxon>Actinomycetota</taxon>
        <taxon>Actinomycetes</taxon>
        <taxon>Pseudonocardiales</taxon>
        <taxon>Pseudonocardiaceae</taxon>
        <taxon>Lentzea</taxon>
    </lineage>
</organism>